<feature type="binding site" evidence="2">
    <location>
        <position position="106"/>
    </location>
    <ligand>
        <name>Mn(2+)</name>
        <dbReference type="ChEBI" id="CHEBI:29035"/>
        <label>2</label>
    </ligand>
</feature>
<feature type="binding site" evidence="2">
    <location>
        <position position="169"/>
    </location>
    <ligand>
        <name>Mn(2+)</name>
        <dbReference type="ChEBI" id="CHEBI:29035"/>
        <label>2</label>
    </ligand>
</feature>
<dbReference type="SUPFAM" id="SSF55031">
    <property type="entry name" value="Bacterial exopeptidase dimerisation domain"/>
    <property type="match status" value="1"/>
</dbReference>
<proteinExistence type="predicted"/>
<dbReference type="Pfam" id="PF07687">
    <property type="entry name" value="M20_dimer"/>
    <property type="match status" value="1"/>
</dbReference>
<dbReference type="GO" id="GO:0046872">
    <property type="term" value="F:metal ion binding"/>
    <property type="evidence" value="ECO:0007669"/>
    <property type="project" value="UniProtKB-KW"/>
</dbReference>
<evidence type="ECO:0000313" key="4">
    <source>
        <dbReference type="EMBL" id="MBF8435549.1"/>
    </source>
</evidence>
<evidence type="ECO:0000259" key="3">
    <source>
        <dbReference type="Pfam" id="PF07687"/>
    </source>
</evidence>
<dbReference type="SUPFAM" id="SSF53187">
    <property type="entry name" value="Zn-dependent exopeptidases"/>
    <property type="match status" value="1"/>
</dbReference>
<feature type="binding site" evidence="2">
    <location>
        <position position="367"/>
    </location>
    <ligand>
        <name>Mn(2+)</name>
        <dbReference type="ChEBI" id="CHEBI:29035"/>
        <label>2</label>
    </ligand>
</feature>
<dbReference type="InterPro" id="IPR011650">
    <property type="entry name" value="Peptidase_M20_dimer"/>
</dbReference>
<protein>
    <submittedName>
        <fullName evidence="4">Amidohydrolase</fullName>
    </submittedName>
</protein>
<keyword evidence="2" id="KW-0464">Manganese</keyword>
<gene>
    <name evidence="4" type="ORF">I0Q91_00525</name>
</gene>
<evidence type="ECO:0000256" key="2">
    <source>
        <dbReference type="PIRSR" id="PIRSR005962-1"/>
    </source>
</evidence>
<dbReference type="NCBIfam" id="TIGR01891">
    <property type="entry name" value="amidohydrolases"/>
    <property type="match status" value="1"/>
</dbReference>
<name>A0A931AS07_9FIRM</name>
<dbReference type="EMBL" id="JADPIE010000001">
    <property type="protein sequence ID" value="MBF8435549.1"/>
    <property type="molecule type" value="Genomic_DNA"/>
</dbReference>
<dbReference type="AlphaFoldDB" id="A0A931AS07"/>
<feature type="domain" description="Peptidase M20 dimerisation" evidence="3">
    <location>
        <begin position="193"/>
        <end position="288"/>
    </location>
</feature>
<dbReference type="GO" id="GO:0019877">
    <property type="term" value="P:diaminopimelate biosynthetic process"/>
    <property type="evidence" value="ECO:0007669"/>
    <property type="project" value="UniProtKB-ARBA"/>
</dbReference>
<keyword evidence="2" id="KW-0479">Metal-binding</keyword>
<comment type="cofactor">
    <cofactor evidence="2">
        <name>Mn(2+)</name>
        <dbReference type="ChEBI" id="CHEBI:29035"/>
    </cofactor>
    <text evidence="2">The Mn(2+) ion enhances activity.</text>
</comment>
<dbReference type="Gene3D" id="3.40.630.10">
    <property type="entry name" value="Zn peptidases"/>
    <property type="match status" value="1"/>
</dbReference>
<reference evidence="4" key="1">
    <citation type="submission" date="2020-11" db="EMBL/GenBank/DDBJ databases">
        <title>Halonatronomonas betainensis gen. nov., sp. nov. a novel haloalkaliphilic representative of the family Halanaerobiacae capable of betaine degradation.</title>
        <authorList>
            <person name="Boltyanskaya Y."/>
            <person name="Kevbrin V."/>
            <person name="Detkova E."/>
            <person name="Grouzdev D.S."/>
            <person name="Koziaeva V."/>
            <person name="Zhilina T."/>
        </authorList>
    </citation>
    <scope>NUCLEOTIDE SEQUENCE</scope>
    <source>
        <strain evidence="4">Z-7014</strain>
    </source>
</reference>
<comment type="caution">
    <text evidence="4">The sequence shown here is derived from an EMBL/GenBank/DDBJ whole genome shotgun (WGS) entry which is preliminary data.</text>
</comment>
<dbReference type="InterPro" id="IPR017439">
    <property type="entry name" value="Amidohydrolase"/>
</dbReference>
<keyword evidence="5" id="KW-1185">Reference proteome</keyword>
<dbReference type="InterPro" id="IPR002933">
    <property type="entry name" value="Peptidase_M20"/>
</dbReference>
<evidence type="ECO:0000256" key="1">
    <source>
        <dbReference type="ARBA" id="ARBA00022801"/>
    </source>
</evidence>
<dbReference type="PANTHER" id="PTHR11014">
    <property type="entry name" value="PEPTIDASE M20 FAMILY MEMBER"/>
    <property type="match status" value="1"/>
</dbReference>
<dbReference type="Proteomes" id="UP000621436">
    <property type="component" value="Unassembled WGS sequence"/>
</dbReference>
<organism evidence="4 5">
    <name type="scientific">Halonatronomonas betaini</name>
    <dbReference type="NCBI Taxonomy" id="2778430"/>
    <lineage>
        <taxon>Bacteria</taxon>
        <taxon>Bacillati</taxon>
        <taxon>Bacillota</taxon>
        <taxon>Clostridia</taxon>
        <taxon>Halanaerobiales</taxon>
        <taxon>Halarsenatibacteraceae</taxon>
        <taxon>Halonatronomonas</taxon>
    </lineage>
</organism>
<keyword evidence="1" id="KW-0378">Hydrolase</keyword>
<accession>A0A931AS07</accession>
<dbReference type="Pfam" id="PF01546">
    <property type="entry name" value="Peptidase_M20"/>
    <property type="match status" value="1"/>
</dbReference>
<feature type="binding site" evidence="2">
    <location>
        <position position="104"/>
    </location>
    <ligand>
        <name>Mn(2+)</name>
        <dbReference type="ChEBI" id="CHEBI:29035"/>
        <label>2</label>
    </ligand>
</feature>
<sequence length="402" mass="44313">MLQQIKDLLQESKDWIVEQRRHLHQFPEASQKEFRTSEYIISILEDLNLYEIKTGFYNTGVTGLIKGSRPGPTIGLRFDIDALEMKEKTDLPFASQNQGLMHACGHDGHTAMGLGAAKILTSLKAEFPGSIKLIFQPAEEDGWSGGGAQYLIKEGVLEDPEVKAILGMHIWPNLTVGKIATRSGVIMGASDPFQIEITGQGGHASQPHFTVDPIVIGSQIVNNLQTIVSRNTDPFEQVVISVGVFNGGTRYNTIPDQVTLKGTVRTFNQEVRDKVEARMKEIIEKTAEGLGGRAEFNYIRGYPPVVNNQGLVQLAEKTLSRPDSLTELVLEERPAPTGEDFAYFARAVPGLFLWLGAAESKDSPGLHSPYFDFPEEILLNGVQALLLLAINWLKMQEVENGS</sequence>
<dbReference type="Gene3D" id="3.30.70.360">
    <property type="match status" value="1"/>
</dbReference>
<dbReference type="InterPro" id="IPR036264">
    <property type="entry name" value="Bact_exopeptidase_dim_dom"/>
</dbReference>
<dbReference type="GO" id="GO:0050118">
    <property type="term" value="F:N-acetyldiaminopimelate deacetylase activity"/>
    <property type="evidence" value="ECO:0007669"/>
    <property type="project" value="UniProtKB-ARBA"/>
</dbReference>
<dbReference type="FunFam" id="3.30.70.360:FF:000001">
    <property type="entry name" value="N-acetyldiaminopimelate deacetylase"/>
    <property type="match status" value="1"/>
</dbReference>
<dbReference type="PIRSF" id="PIRSF005962">
    <property type="entry name" value="Pept_M20D_amidohydro"/>
    <property type="match status" value="1"/>
</dbReference>
<evidence type="ECO:0000313" key="5">
    <source>
        <dbReference type="Proteomes" id="UP000621436"/>
    </source>
</evidence>
<dbReference type="RefSeq" id="WP_270452186.1">
    <property type="nucleotide sequence ID" value="NZ_JADPIE010000001.1"/>
</dbReference>
<dbReference type="PANTHER" id="PTHR11014:SF63">
    <property type="entry name" value="METALLOPEPTIDASE, PUTATIVE (AFU_ORTHOLOGUE AFUA_6G09600)-RELATED"/>
    <property type="match status" value="1"/>
</dbReference>
<feature type="binding site" evidence="2">
    <location>
        <position position="140"/>
    </location>
    <ligand>
        <name>Mn(2+)</name>
        <dbReference type="ChEBI" id="CHEBI:29035"/>
        <label>2</label>
    </ligand>
</feature>
<dbReference type="CDD" id="cd03886">
    <property type="entry name" value="M20_Acy1"/>
    <property type="match status" value="1"/>
</dbReference>